<dbReference type="GO" id="GO:0004479">
    <property type="term" value="F:methionyl-tRNA formyltransferase activity"/>
    <property type="evidence" value="ECO:0007669"/>
    <property type="project" value="TreeGrafter"/>
</dbReference>
<dbReference type="PANTHER" id="PTHR11138">
    <property type="entry name" value="METHIONYL-TRNA FORMYLTRANSFERASE"/>
    <property type="match status" value="1"/>
</dbReference>
<keyword evidence="4" id="KW-0808">Transferase</keyword>
<dbReference type="InterPro" id="IPR005793">
    <property type="entry name" value="Formyl_trans_C"/>
</dbReference>
<sequence length="306" mass="33251">MTAPRVLVCGYSEVGTACLEALLDLGANVVGLFTHRDDPKENRWFRTPAPVAEAAGIPVSTESLASPGGIALARSLRPDLLLSFYYRDLLGADLLALPPLGAYNLHGSLLPRYRGRVPIHWAVIRGETRTGATLHVMTPRPDGGDLIDQESVPILFEDTSLEVFRRVTDAAVRVVRRSYPLLAQGRAPRTPQDEARATTFGRRTPADGRLDWTGDALGLYHLVRAVTRPYPGAFAFLGNRKLFVWKAWPLPEAGQPSVPPGTCFEDPEGGLRVRCGSGALRLLEVQEEGAREDEAMPGLTPGARLS</sequence>
<feature type="region of interest" description="Disordered" evidence="1">
    <location>
        <begin position="287"/>
        <end position="306"/>
    </location>
</feature>
<evidence type="ECO:0000313" key="4">
    <source>
        <dbReference type="EMBL" id="EFQ22829.1"/>
    </source>
</evidence>
<keyword evidence="5" id="KW-1185">Reference proteome</keyword>
<dbReference type="STRING" id="584708.Apau_0395"/>
<dbReference type="InterPro" id="IPR002376">
    <property type="entry name" value="Formyl_transf_N"/>
</dbReference>
<dbReference type="EMBL" id="CM001022">
    <property type="protein sequence ID" value="EFQ22829.1"/>
    <property type="molecule type" value="Genomic_DNA"/>
</dbReference>
<evidence type="ECO:0000256" key="1">
    <source>
        <dbReference type="SAM" id="MobiDB-lite"/>
    </source>
</evidence>
<dbReference type="PANTHER" id="PTHR11138:SF5">
    <property type="entry name" value="METHIONYL-TRNA FORMYLTRANSFERASE, MITOCHONDRIAL"/>
    <property type="match status" value="1"/>
</dbReference>
<dbReference type="RefSeq" id="WP_006299978.1">
    <property type="nucleotide sequence ID" value="NZ_CM001022.1"/>
</dbReference>
<dbReference type="Gene3D" id="3.40.50.12230">
    <property type="match status" value="1"/>
</dbReference>
<dbReference type="SUPFAM" id="SSF53328">
    <property type="entry name" value="Formyltransferase"/>
    <property type="match status" value="1"/>
</dbReference>
<dbReference type="NCBIfam" id="NF005414">
    <property type="entry name" value="PRK06988.1"/>
    <property type="match status" value="1"/>
</dbReference>
<accession>E3CZ56</accession>
<dbReference type="CDD" id="cd08702">
    <property type="entry name" value="Arna_FMT_C"/>
    <property type="match status" value="1"/>
</dbReference>
<dbReference type="InterPro" id="IPR011034">
    <property type="entry name" value="Formyl_transferase-like_C_sf"/>
</dbReference>
<name>E3CZ56_9BACT</name>
<dbReference type="GO" id="GO:0005829">
    <property type="term" value="C:cytosol"/>
    <property type="evidence" value="ECO:0007669"/>
    <property type="project" value="TreeGrafter"/>
</dbReference>
<feature type="domain" description="Formyl transferase C-terminal" evidence="3">
    <location>
        <begin position="204"/>
        <end position="291"/>
    </location>
</feature>
<organism evidence="4 5">
    <name type="scientific">Aminomonas paucivorans DSM 12260</name>
    <dbReference type="NCBI Taxonomy" id="584708"/>
    <lineage>
        <taxon>Bacteria</taxon>
        <taxon>Thermotogati</taxon>
        <taxon>Synergistota</taxon>
        <taxon>Synergistia</taxon>
        <taxon>Synergistales</taxon>
        <taxon>Synergistaceae</taxon>
        <taxon>Aminomonas</taxon>
    </lineage>
</organism>
<gene>
    <name evidence="4" type="ORF">Apau_0395</name>
</gene>
<dbReference type="HOGENOM" id="CLU_033347_2_0_0"/>
<dbReference type="Pfam" id="PF00551">
    <property type="entry name" value="Formyl_trans_N"/>
    <property type="match status" value="1"/>
</dbReference>
<dbReference type="OrthoDB" id="9802815at2"/>
<dbReference type="Proteomes" id="UP000005096">
    <property type="component" value="Chromosome"/>
</dbReference>
<reference evidence="4 5" key="1">
    <citation type="journal article" date="2010" name="Stand. Genomic Sci.">
        <title>Non-contiguous finished genome sequence of Aminomonas paucivorans type strain (GLU-3).</title>
        <authorList>
            <person name="Pitluck S."/>
            <person name="Yasawong M."/>
            <person name="Held B."/>
            <person name="Lapidus A."/>
            <person name="Nolan M."/>
            <person name="Copeland A."/>
            <person name="Lucas S."/>
            <person name="Del Rio T.G."/>
            <person name="Tice H."/>
            <person name="Cheng J.F."/>
            <person name="Chertkov O."/>
            <person name="Goodwin L."/>
            <person name="Tapia R."/>
            <person name="Han C."/>
            <person name="Liolios K."/>
            <person name="Ivanova N."/>
            <person name="Mavromatis K."/>
            <person name="Ovchinnikova G."/>
            <person name="Pati A."/>
            <person name="Chen A."/>
            <person name="Palaniappan K."/>
            <person name="Land M."/>
            <person name="Hauser L."/>
            <person name="Chang Y.J."/>
            <person name="Jeffries C.D."/>
            <person name="Pukall R."/>
            <person name="Spring S."/>
            <person name="Rohde M."/>
            <person name="Sikorski J."/>
            <person name="Goker M."/>
            <person name="Woyke T."/>
            <person name="Bristow J."/>
            <person name="Eisen J.A."/>
            <person name="Markowitz V."/>
            <person name="Hugenholtz P."/>
            <person name="Kyrpides N.C."/>
            <person name="Klenk H.P."/>
        </authorList>
    </citation>
    <scope>NUCLEOTIDE SEQUENCE [LARGE SCALE GENOMIC DNA]</scope>
    <source>
        <strain evidence="4 5">DSM 12260</strain>
    </source>
</reference>
<dbReference type="Pfam" id="PF02911">
    <property type="entry name" value="Formyl_trans_C"/>
    <property type="match status" value="1"/>
</dbReference>
<evidence type="ECO:0000259" key="3">
    <source>
        <dbReference type="Pfam" id="PF02911"/>
    </source>
</evidence>
<evidence type="ECO:0000313" key="5">
    <source>
        <dbReference type="Proteomes" id="UP000005096"/>
    </source>
</evidence>
<dbReference type="AlphaFoldDB" id="E3CZ56"/>
<dbReference type="InterPro" id="IPR036477">
    <property type="entry name" value="Formyl_transf_N_sf"/>
</dbReference>
<dbReference type="SUPFAM" id="SSF50486">
    <property type="entry name" value="FMT C-terminal domain-like"/>
    <property type="match status" value="1"/>
</dbReference>
<feature type="domain" description="Formyl transferase N-terminal" evidence="2">
    <location>
        <begin position="7"/>
        <end position="174"/>
    </location>
</feature>
<proteinExistence type="predicted"/>
<dbReference type="eggNOG" id="COG0223">
    <property type="taxonomic scope" value="Bacteria"/>
</dbReference>
<protein>
    <submittedName>
        <fullName evidence="4">Formyl transferase domain protein</fullName>
    </submittedName>
</protein>
<evidence type="ECO:0000259" key="2">
    <source>
        <dbReference type="Pfam" id="PF00551"/>
    </source>
</evidence>
<dbReference type="PaxDb" id="584708-Apau_0395"/>